<protein>
    <submittedName>
        <fullName evidence="1">Uncharacterized protein</fullName>
    </submittedName>
</protein>
<accession>A0ABD3TX90</accession>
<evidence type="ECO:0000313" key="2">
    <source>
        <dbReference type="Proteomes" id="UP001634394"/>
    </source>
</evidence>
<gene>
    <name evidence="1" type="ORF">ACJMK2_019587</name>
</gene>
<dbReference type="Proteomes" id="UP001634394">
    <property type="component" value="Unassembled WGS sequence"/>
</dbReference>
<name>A0ABD3TX90_SINWO</name>
<sequence>RIQVVTLTQIGDNTNIASLGAFDDSQTSLNSNDSLEGKNNSGMHGIVETLSLDA</sequence>
<comment type="caution">
    <text evidence="1">The sequence shown here is derived from an EMBL/GenBank/DDBJ whole genome shotgun (WGS) entry which is preliminary data.</text>
</comment>
<feature type="non-terminal residue" evidence="1">
    <location>
        <position position="54"/>
    </location>
</feature>
<reference evidence="1 2" key="1">
    <citation type="submission" date="2024-11" db="EMBL/GenBank/DDBJ databases">
        <title>Chromosome-level genome assembly of the freshwater bivalve Anodonta woodiana.</title>
        <authorList>
            <person name="Chen X."/>
        </authorList>
    </citation>
    <scope>NUCLEOTIDE SEQUENCE [LARGE SCALE GENOMIC DNA]</scope>
    <source>
        <strain evidence="1">MN2024</strain>
        <tissue evidence="1">Gills</tissue>
    </source>
</reference>
<feature type="non-terminal residue" evidence="1">
    <location>
        <position position="1"/>
    </location>
</feature>
<dbReference type="AlphaFoldDB" id="A0ABD3TX90"/>
<keyword evidence="2" id="KW-1185">Reference proteome</keyword>
<evidence type="ECO:0000313" key="1">
    <source>
        <dbReference type="EMBL" id="KAL3841437.1"/>
    </source>
</evidence>
<dbReference type="EMBL" id="JBJQND010000017">
    <property type="protein sequence ID" value="KAL3841437.1"/>
    <property type="molecule type" value="Genomic_DNA"/>
</dbReference>
<organism evidence="1 2">
    <name type="scientific">Sinanodonta woodiana</name>
    <name type="common">Chinese pond mussel</name>
    <name type="synonym">Anodonta woodiana</name>
    <dbReference type="NCBI Taxonomy" id="1069815"/>
    <lineage>
        <taxon>Eukaryota</taxon>
        <taxon>Metazoa</taxon>
        <taxon>Spiralia</taxon>
        <taxon>Lophotrochozoa</taxon>
        <taxon>Mollusca</taxon>
        <taxon>Bivalvia</taxon>
        <taxon>Autobranchia</taxon>
        <taxon>Heteroconchia</taxon>
        <taxon>Palaeoheterodonta</taxon>
        <taxon>Unionida</taxon>
        <taxon>Unionoidea</taxon>
        <taxon>Unionidae</taxon>
        <taxon>Unioninae</taxon>
        <taxon>Sinanodonta</taxon>
    </lineage>
</organism>
<proteinExistence type="predicted"/>